<dbReference type="AlphaFoldDB" id="A0A927F0D8"/>
<keyword evidence="3" id="KW-1185">Reference proteome</keyword>
<dbReference type="Proteomes" id="UP000632289">
    <property type="component" value="Unassembled WGS sequence"/>
</dbReference>
<accession>A0A927F0D8</accession>
<feature type="compositionally biased region" description="Pro residues" evidence="1">
    <location>
        <begin position="284"/>
        <end position="299"/>
    </location>
</feature>
<feature type="compositionally biased region" description="Basic and acidic residues" evidence="1">
    <location>
        <begin position="208"/>
        <end position="220"/>
    </location>
</feature>
<evidence type="ECO:0000313" key="3">
    <source>
        <dbReference type="Proteomes" id="UP000632289"/>
    </source>
</evidence>
<organism evidence="2 3">
    <name type="scientific">Streptomyces chumphonensis</name>
    <dbReference type="NCBI Taxonomy" id="1214925"/>
    <lineage>
        <taxon>Bacteria</taxon>
        <taxon>Bacillati</taxon>
        <taxon>Actinomycetota</taxon>
        <taxon>Actinomycetes</taxon>
        <taxon>Kitasatosporales</taxon>
        <taxon>Streptomycetaceae</taxon>
        <taxon>Streptomyces</taxon>
    </lineage>
</organism>
<gene>
    <name evidence="2" type="ORF">IF129_10910</name>
</gene>
<dbReference type="RefSeq" id="WP_191209361.1">
    <property type="nucleotide sequence ID" value="NZ_BAABKL010000050.1"/>
</dbReference>
<protein>
    <submittedName>
        <fullName evidence="2">Uncharacterized protein</fullName>
    </submittedName>
</protein>
<name>A0A927F0D8_9ACTN</name>
<evidence type="ECO:0000256" key="1">
    <source>
        <dbReference type="SAM" id="MobiDB-lite"/>
    </source>
</evidence>
<feature type="region of interest" description="Disordered" evidence="1">
    <location>
        <begin position="133"/>
        <end position="325"/>
    </location>
</feature>
<feature type="compositionally biased region" description="Basic and acidic residues" evidence="1">
    <location>
        <begin position="271"/>
        <end position="283"/>
    </location>
</feature>
<evidence type="ECO:0000313" key="2">
    <source>
        <dbReference type="EMBL" id="MBD3932062.1"/>
    </source>
</evidence>
<sequence>MAIWLELAVRAVGPLHGREYTEWLAEVDRVALDLRVKAAAGKAFAGHAADLADCLPVEGVLLHAGVDGEHGRLVVRVPDPSTGETGERILYTEPLTLRRGQETLRAARSGIGRWTRLLIEDAPEDEARVLYVTGDGPDEVPDDGPDEVPVGAAPQVREPEPEEPPHGPGPVRAAREQEASAPVEARRTGGYEAAATPAPLGVSSAAEAPRHTAEASRHTAEPAPAPVDEPAEEPAGSPTVEPSTMILPAAALRERARAARAAAPAPAAPPAERRLPEPAREPAPEPVRPLAPPPRPAPLPTEGERAPVPEEQPEAAAPSVPAPPPATAAPLWEDGSVVVWRNIDRAWSRAYRTSCLLALRDRAIVDGAGRVLNLDELVDLARQSPEPDTPRGRDLVARYPA</sequence>
<comment type="caution">
    <text evidence="2">The sequence shown here is derived from an EMBL/GenBank/DDBJ whole genome shotgun (WGS) entry which is preliminary data.</text>
</comment>
<reference evidence="2" key="1">
    <citation type="submission" date="2020-09" db="EMBL/GenBank/DDBJ databases">
        <title>Secondary metabolite and genome analysis of marine Streptomyces chumphonensis KK1-2T.</title>
        <authorList>
            <person name="Phongsopitanun W."/>
            <person name="Kanchanasin P."/>
            <person name="Pittayakhajonwut P."/>
            <person name="Suwanborirux K."/>
            <person name="Tanasupawat S."/>
        </authorList>
    </citation>
    <scope>NUCLEOTIDE SEQUENCE</scope>
    <source>
        <strain evidence="2">KK1-2</strain>
    </source>
</reference>
<dbReference type="EMBL" id="JACXYU010000004">
    <property type="protein sequence ID" value="MBD3932062.1"/>
    <property type="molecule type" value="Genomic_DNA"/>
</dbReference>
<proteinExistence type="predicted"/>
<feature type="compositionally biased region" description="Acidic residues" evidence="1">
    <location>
        <begin position="136"/>
        <end position="146"/>
    </location>
</feature>
<feature type="compositionally biased region" description="Basic and acidic residues" evidence="1">
    <location>
        <begin position="173"/>
        <end position="189"/>
    </location>
</feature>